<dbReference type="CDD" id="cd00093">
    <property type="entry name" value="HTH_XRE"/>
    <property type="match status" value="1"/>
</dbReference>
<dbReference type="InterPro" id="IPR010982">
    <property type="entry name" value="Lambda_DNA-bd_dom_sf"/>
</dbReference>
<organism evidence="4 5">
    <name type="scientific">Candidatus Woesebacteria bacterium RBG_16_34_12</name>
    <dbReference type="NCBI Taxonomy" id="1802480"/>
    <lineage>
        <taxon>Bacteria</taxon>
        <taxon>Candidatus Woeseibacteriota</taxon>
    </lineage>
</organism>
<reference evidence="4 5" key="1">
    <citation type="journal article" date="2016" name="Nat. Commun.">
        <title>Thousands of microbial genomes shed light on interconnected biogeochemical processes in an aquifer system.</title>
        <authorList>
            <person name="Anantharaman K."/>
            <person name="Brown C.T."/>
            <person name="Hug L.A."/>
            <person name="Sharon I."/>
            <person name="Castelle C.J."/>
            <person name="Probst A.J."/>
            <person name="Thomas B.C."/>
            <person name="Singh A."/>
            <person name="Wilkins M.J."/>
            <person name="Karaoz U."/>
            <person name="Brodie E.L."/>
            <person name="Williams K.H."/>
            <person name="Hubbard S.S."/>
            <person name="Banfield J.F."/>
        </authorList>
    </citation>
    <scope>NUCLEOTIDE SEQUENCE [LARGE SCALE GENOMIC DNA]</scope>
</reference>
<feature type="region of interest" description="Disordered" evidence="2">
    <location>
        <begin position="1"/>
        <end position="25"/>
    </location>
</feature>
<evidence type="ECO:0000256" key="2">
    <source>
        <dbReference type="SAM" id="MobiDB-lite"/>
    </source>
</evidence>
<dbReference type="PANTHER" id="PTHR46797:SF1">
    <property type="entry name" value="METHYLPHOSPHONATE SYNTHASE"/>
    <property type="match status" value="1"/>
</dbReference>
<dbReference type="Pfam" id="PF01381">
    <property type="entry name" value="HTH_3"/>
    <property type="match status" value="1"/>
</dbReference>
<evidence type="ECO:0000259" key="3">
    <source>
        <dbReference type="PROSITE" id="PS50943"/>
    </source>
</evidence>
<gene>
    <name evidence="4" type="ORF">A2Z22_04760</name>
</gene>
<dbReference type="GO" id="GO:0003700">
    <property type="term" value="F:DNA-binding transcription factor activity"/>
    <property type="evidence" value="ECO:0007669"/>
    <property type="project" value="TreeGrafter"/>
</dbReference>
<dbReference type="InterPro" id="IPR050807">
    <property type="entry name" value="TransReg_Diox_bact_type"/>
</dbReference>
<evidence type="ECO:0000313" key="5">
    <source>
        <dbReference type="Proteomes" id="UP000177053"/>
    </source>
</evidence>
<feature type="domain" description="HTH cro/C1-type" evidence="3">
    <location>
        <begin position="13"/>
        <end position="67"/>
    </location>
</feature>
<dbReference type="GO" id="GO:0005829">
    <property type="term" value="C:cytosol"/>
    <property type="evidence" value="ECO:0007669"/>
    <property type="project" value="TreeGrafter"/>
</dbReference>
<sequence>MPTQNDVKLGRRLQKSRKDAGLTQEQLADKTNLSVPYIGYLETGLRKPSLKTLKKLANVLGVKVSDLIPY</sequence>
<dbReference type="SUPFAM" id="SSF47413">
    <property type="entry name" value="lambda repressor-like DNA-binding domains"/>
    <property type="match status" value="1"/>
</dbReference>
<dbReference type="Proteomes" id="UP000177053">
    <property type="component" value="Unassembled WGS sequence"/>
</dbReference>
<proteinExistence type="predicted"/>
<dbReference type="EMBL" id="MGFS01000006">
    <property type="protein sequence ID" value="OGM11964.1"/>
    <property type="molecule type" value="Genomic_DNA"/>
</dbReference>
<dbReference type="PANTHER" id="PTHR46797">
    <property type="entry name" value="HTH-TYPE TRANSCRIPTIONAL REGULATOR"/>
    <property type="match status" value="1"/>
</dbReference>
<evidence type="ECO:0000256" key="1">
    <source>
        <dbReference type="ARBA" id="ARBA00023125"/>
    </source>
</evidence>
<dbReference type="Gene3D" id="1.10.260.40">
    <property type="entry name" value="lambda repressor-like DNA-binding domains"/>
    <property type="match status" value="1"/>
</dbReference>
<dbReference type="PROSITE" id="PS50943">
    <property type="entry name" value="HTH_CROC1"/>
    <property type="match status" value="1"/>
</dbReference>
<evidence type="ECO:0000313" key="4">
    <source>
        <dbReference type="EMBL" id="OGM11964.1"/>
    </source>
</evidence>
<protein>
    <recommendedName>
        <fullName evidence="3">HTH cro/C1-type domain-containing protein</fullName>
    </recommendedName>
</protein>
<name>A0A1F7XAC3_9BACT</name>
<keyword evidence="1" id="KW-0238">DNA-binding</keyword>
<dbReference type="SMART" id="SM00530">
    <property type="entry name" value="HTH_XRE"/>
    <property type="match status" value="1"/>
</dbReference>
<dbReference type="GO" id="GO:0003677">
    <property type="term" value="F:DNA binding"/>
    <property type="evidence" value="ECO:0007669"/>
    <property type="project" value="UniProtKB-KW"/>
</dbReference>
<comment type="caution">
    <text evidence="4">The sequence shown here is derived from an EMBL/GenBank/DDBJ whole genome shotgun (WGS) entry which is preliminary data.</text>
</comment>
<dbReference type="InterPro" id="IPR001387">
    <property type="entry name" value="Cro/C1-type_HTH"/>
</dbReference>
<dbReference type="AlphaFoldDB" id="A0A1F7XAC3"/>
<accession>A0A1F7XAC3</accession>